<dbReference type="InterPro" id="IPR004094">
    <property type="entry name" value="Antistasin-like"/>
</dbReference>
<name>A0A2C9LEI6_BIOGL</name>
<dbReference type="AlphaFoldDB" id="A0A2C9LEI6"/>
<proteinExistence type="predicted"/>
<evidence type="ECO:0000256" key="3">
    <source>
        <dbReference type="SAM" id="SignalP"/>
    </source>
</evidence>
<dbReference type="InterPro" id="IPR011061">
    <property type="entry name" value="Hirudin/antistatin"/>
</dbReference>
<dbReference type="OrthoDB" id="6161044at2759"/>
<dbReference type="VEuPathDB" id="VectorBase:BGLAX_031613"/>
<keyword evidence="3" id="KW-0732">Signal</keyword>
<feature type="chain" id="PRO_5012609660" description="Antistasin-like domain-containing protein" evidence="3">
    <location>
        <begin position="33"/>
        <end position="175"/>
    </location>
</feature>
<accession>A0A2C9LEI6</accession>
<reference evidence="5" key="1">
    <citation type="submission" date="2020-05" db="UniProtKB">
        <authorList>
            <consortium name="EnsemblMetazoa"/>
        </authorList>
    </citation>
    <scope>IDENTIFICATION</scope>
    <source>
        <strain evidence="5">BB02</strain>
    </source>
</reference>
<feature type="domain" description="Antistasin-like" evidence="4">
    <location>
        <begin position="110"/>
        <end position="135"/>
    </location>
</feature>
<dbReference type="STRING" id="6526.A0A2C9LEI6"/>
<evidence type="ECO:0000256" key="1">
    <source>
        <dbReference type="ARBA" id="ARBA00022690"/>
    </source>
</evidence>
<keyword evidence="2" id="KW-0722">Serine protease inhibitor</keyword>
<dbReference type="EnsemblMetazoa" id="BGLB030285-RA">
    <property type="protein sequence ID" value="BGLB030285-PA"/>
    <property type="gene ID" value="BGLB030285"/>
</dbReference>
<feature type="signal peptide" evidence="3">
    <location>
        <begin position="1"/>
        <end position="32"/>
    </location>
</feature>
<dbReference type="VEuPathDB" id="VectorBase:BGLB030285"/>
<evidence type="ECO:0000313" key="6">
    <source>
        <dbReference type="Proteomes" id="UP000076420"/>
    </source>
</evidence>
<evidence type="ECO:0000256" key="2">
    <source>
        <dbReference type="ARBA" id="ARBA00022900"/>
    </source>
</evidence>
<dbReference type="Pfam" id="PF02822">
    <property type="entry name" value="Antistasin"/>
    <property type="match status" value="3"/>
</dbReference>
<dbReference type="GO" id="GO:0004867">
    <property type="term" value="F:serine-type endopeptidase inhibitor activity"/>
    <property type="evidence" value="ECO:0007669"/>
    <property type="project" value="UniProtKB-KW"/>
</dbReference>
<gene>
    <name evidence="5" type="primary">106061678</name>
</gene>
<organism evidence="5 6">
    <name type="scientific">Biomphalaria glabrata</name>
    <name type="common">Bloodfluke planorb</name>
    <name type="synonym">Freshwater snail</name>
    <dbReference type="NCBI Taxonomy" id="6526"/>
    <lineage>
        <taxon>Eukaryota</taxon>
        <taxon>Metazoa</taxon>
        <taxon>Spiralia</taxon>
        <taxon>Lophotrochozoa</taxon>
        <taxon>Mollusca</taxon>
        <taxon>Gastropoda</taxon>
        <taxon>Heterobranchia</taxon>
        <taxon>Euthyneura</taxon>
        <taxon>Panpulmonata</taxon>
        <taxon>Hygrophila</taxon>
        <taxon>Lymnaeoidea</taxon>
        <taxon>Planorbidae</taxon>
        <taxon>Biomphalaria</taxon>
    </lineage>
</organism>
<sequence length="175" mass="18664">MLTWRCRATMSVLTLQSLLVVLALIAVPQVTALNDSSSGESQPEGQHQLQKRCSEACPVGQRCRCLPPLATVIKGQCPPLVCPSRCSSGAVITRDIHGCKTCKCGAQRVCKPVACRMMCPNGWAKGADGCDECRCKAPSKQTRCPLVQCNKACPYGYVSDSNGCRCNTDLGPLAS</sequence>
<evidence type="ECO:0000259" key="4">
    <source>
        <dbReference type="PROSITE" id="PS51252"/>
    </source>
</evidence>
<dbReference type="PROSITE" id="PS51252">
    <property type="entry name" value="ANTISTASIN"/>
    <property type="match status" value="1"/>
</dbReference>
<dbReference type="Proteomes" id="UP000076420">
    <property type="component" value="Unassembled WGS sequence"/>
</dbReference>
<dbReference type="KEGG" id="bgt:106061678"/>
<keyword evidence="1" id="KW-0646">Protease inhibitor</keyword>
<evidence type="ECO:0000313" key="5">
    <source>
        <dbReference type="EnsemblMetazoa" id="BGLB030285-PA"/>
    </source>
</evidence>
<dbReference type="SUPFAM" id="SSF57262">
    <property type="entry name" value="Leech antihemostatic proteins"/>
    <property type="match status" value="2"/>
</dbReference>
<dbReference type="Gene3D" id="2.10.22.10">
    <property type="entry name" value="Antistasin, domain 1"/>
    <property type="match status" value="2"/>
</dbReference>
<protein>
    <recommendedName>
        <fullName evidence="4">Antistasin-like domain-containing protein</fullName>
    </recommendedName>
</protein>